<reference evidence="2" key="2">
    <citation type="journal article" date="2015" name="Fish Shellfish Immunol.">
        <title>Early steps in the European eel (Anguilla anguilla)-Vibrio vulnificus interaction in the gills: Role of the RtxA13 toxin.</title>
        <authorList>
            <person name="Callol A."/>
            <person name="Pajuelo D."/>
            <person name="Ebbesson L."/>
            <person name="Teles M."/>
            <person name="MacKenzie S."/>
            <person name="Amaro C."/>
        </authorList>
    </citation>
    <scope>NUCLEOTIDE SEQUENCE</scope>
</reference>
<organism evidence="2">
    <name type="scientific">Anguilla anguilla</name>
    <name type="common">European freshwater eel</name>
    <name type="synonym">Muraena anguilla</name>
    <dbReference type="NCBI Taxonomy" id="7936"/>
    <lineage>
        <taxon>Eukaryota</taxon>
        <taxon>Metazoa</taxon>
        <taxon>Chordata</taxon>
        <taxon>Craniata</taxon>
        <taxon>Vertebrata</taxon>
        <taxon>Euteleostomi</taxon>
        <taxon>Actinopterygii</taxon>
        <taxon>Neopterygii</taxon>
        <taxon>Teleostei</taxon>
        <taxon>Anguilliformes</taxon>
        <taxon>Anguillidae</taxon>
        <taxon>Anguilla</taxon>
    </lineage>
</organism>
<reference evidence="2" key="1">
    <citation type="submission" date="2014-11" db="EMBL/GenBank/DDBJ databases">
        <authorList>
            <person name="Amaro Gonzalez C."/>
        </authorList>
    </citation>
    <scope>NUCLEOTIDE SEQUENCE</scope>
</reference>
<evidence type="ECO:0000256" key="1">
    <source>
        <dbReference type="SAM" id="Phobius"/>
    </source>
</evidence>
<sequence length="38" mass="4493">MHNCAPLEREYKNMDITMIFILFSSVLLYIPALLHCHD</sequence>
<name>A0A0E9SBL4_ANGAN</name>
<dbReference type="AlphaFoldDB" id="A0A0E9SBL4"/>
<protein>
    <submittedName>
        <fullName evidence="2">Uncharacterized protein</fullName>
    </submittedName>
</protein>
<evidence type="ECO:0000313" key="2">
    <source>
        <dbReference type="EMBL" id="JAH38759.1"/>
    </source>
</evidence>
<keyword evidence="1" id="KW-1133">Transmembrane helix</keyword>
<dbReference type="EMBL" id="GBXM01069818">
    <property type="protein sequence ID" value="JAH38759.1"/>
    <property type="molecule type" value="Transcribed_RNA"/>
</dbReference>
<keyword evidence="1" id="KW-0812">Transmembrane</keyword>
<proteinExistence type="predicted"/>
<accession>A0A0E9SBL4</accession>
<feature type="transmembrane region" description="Helical" evidence="1">
    <location>
        <begin position="16"/>
        <end position="34"/>
    </location>
</feature>
<keyword evidence="1" id="KW-0472">Membrane</keyword>